<dbReference type="HOGENOM" id="CLU_071567_1_0_6"/>
<name>H8GJT6_METAL</name>
<dbReference type="PANTHER" id="PTHR34595">
    <property type="entry name" value="BLR5612 PROTEIN"/>
    <property type="match status" value="1"/>
</dbReference>
<dbReference type="EMBL" id="CM001475">
    <property type="protein sequence ID" value="EIC31615.1"/>
    <property type="molecule type" value="Genomic_DNA"/>
</dbReference>
<dbReference type="Pfam" id="PF04168">
    <property type="entry name" value="Alpha-E"/>
    <property type="match status" value="1"/>
</dbReference>
<dbReference type="eggNOG" id="COG2307">
    <property type="taxonomic scope" value="Bacteria"/>
</dbReference>
<keyword evidence="3" id="KW-1185">Reference proteome</keyword>
<dbReference type="STRING" id="686340.Metal_3989"/>
<evidence type="ECO:0000313" key="3">
    <source>
        <dbReference type="Proteomes" id="UP000005090"/>
    </source>
</evidence>
<sequence>MLSRVAENIYWVGRYLERAENTARLLAANATLHLDLPRGITPAWEPLIAMAGAQDLFEAQHSDYSEPEVIRFMLGSEQNPSSILSSLRAARENARTIRDYMPREAWELINKHHLDAGERLDEGLSKRGRHEYLKRIILTTQTLNGMLAGTMNHDQGYHFLLLGRNIERADMTTRIIDVRTDGLLPLENSGLQAFETLQWVSLLRSLSAYQMYRRSMQARVRRGDVLLFLFQSADFPRSIRHNLCNIERSLKTLPNHESAIRILYQAKSRILSTPVEKMPCAPLHHFIDQVQIALDRVHDEISSAWFLPPH</sequence>
<evidence type="ECO:0000313" key="2">
    <source>
        <dbReference type="EMBL" id="EIC31615.1"/>
    </source>
</evidence>
<dbReference type="PANTHER" id="PTHR34595:SF7">
    <property type="entry name" value="SLL1039 PROTEIN"/>
    <property type="match status" value="1"/>
</dbReference>
<dbReference type="InterPro" id="IPR007296">
    <property type="entry name" value="DUF403"/>
</dbReference>
<evidence type="ECO:0000259" key="1">
    <source>
        <dbReference type="Pfam" id="PF04168"/>
    </source>
</evidence>
<accession>H8GJT6</accession>
<dbReference type="AlphaFoldDB" id="H8GJT6"/>
<proteinExistence type="predicted"/>
<organism evidence="2 3">
    <name type="scientific">Methylomicrobium album BG8</name>
    <dbReference type="NCBI Taxonomy" id="686340"/>
    <lineage>
        <taxon>Bacteria</taxon>
        <taxon>Pseudomonadati</taxon>
        <taxon>Pseudomonadota</taxon>
        <taxon>Gammaproteobacteria</taxon>
        <taxon>Methylococcales</taxon>
        <taxon>Methylococcaceae</taxon>
        <taxon>Methylomicrobium</taxon>
    </lineage>
</organism>
<dbReference type="RefSeq" id="WP_005375100.1">
    <property type="nucleotide sequence ID" value="NZ_CM001475.1"/>
</dbReference>
<dbReference type="Proteomes" id="UP000005090">
    <property type="component" value="Chromosome"/>
</dbReference>
<feature type="domain" description="DUF403" evidence="1">
    <location>
        <begin position="1"/>
        <end position="306"/>
    </location>
</feature>
<reference evidence="2 3" key="1">
    <citation type="journal article" date="2013" name="Genome Announc.">
        <title>Genome Sequence of the Obligate Gammaproteobacterial Methanotroph Methylomicrobium album Strain BG8.</title>
        <authorList>
            <person name="Kits K.D."/>
            <person name="Kalyuzhnaya M.G."/>
            <person name="Klotz M.G."/>
            <person name="Jetten M.S."/>
            <person name="Op den Camp H.J."/>
            <person name="Vuilleumier S."/>
            <person name="Bringel F."/>
            <person name="Dispirito A.A."/>
            <person name="Murrell J.C."/>
            <person name="Bruce D."/>
            <person name="Cheng J.F."/>
            <person name="Copeland A."/>
            <person name="Goodwin L."/>
            <person name="Hauser L."/>
            <person name="Lajus A."/>
            <person name="Land M.L."/>
            <person name="Lapidus A."/>
            <person name="Lucas S."/>
            <person name="Medigue C."/>
            <person name="Pitluck S."/>
            <person name="Woyke T."/>
            <person name="Zeytun A."/>
            <person name="Stein L.Y."/>
        </authorList>
    </citation>
    <scope>NUCLEOTIDE SEQUENCE [LARGE SCALE GENOMIC DNA]</scope>
    <source>
        <strain evidence="2 3">BG8</strain>
    </source>
</reference>
<protein>
    <recommendedName>
        <fullName evidence="1">DUF403 domain-containing protein</fullName>
    </recommendedName>
</protein>
<dbReference type="InterPro" id="IPR051680">
    <property type="entry name" value="ATP-dep_Glu-Cys_Ligase-2"/>
</dbReference>
<gene>
    <name evidence="2" type="ORF">Metal_3989</name>
</gene>